<organism evidence="2 3">
    <name type="scientific">Elysia marginata</name>
    <dbReference type="NCBI Taxonomy" id="1093978"/>
    <lineage>
        <taxon>Eukaryota</taxon>
        <taxon>Metazoa</taxon>
        <taxon>Spiralia</taxon>
        <taxon>Lophotrochozoa</taxon>
        <taxon>Mollusca</taxon>
        <taxon>Gastropoda</taxon>
        <taxon>Heterobranchia</taxon>
        <taxon>Euthyneura</taxon>
        <taxon>Panpulmonata</taxon>
        <taxon>Sacoglossa</taxon>
        <taxon>Placobranchoidea</taxon>
        <taxon>Plakobranchidae</taxon>
        <taxon>Elysia</taxon>
    </lineage>
</organism>
<dbReference type="AlphaFoldDB" id="A0AAV4FNN5"/>
<feature type="compositionally biased region" description="Acidic residues" evidence="1">
    <location>
        <begin position="76"/>
        <end position="87"/>
    </location>
</feature>
<gene>
    <name evidence="2" type="ORF">ElyMa_002172800</name>
</gene>
<comment type="caution">
    <text evidence="2">The sequence shown here is derived from an EMBL/GenBank/DDBJ whole genome shotgun (WGS) entry which is preliminary data.</text>
</comment>
<accession>A0AAV4FNN5</accession>
<evidence type="ECO:0000313" key="3">
    <source>
        <dbReference type="Proteomes" id="UP000762676"/>
    </source>
</evidence>
<evidence type="ECO:0000313" key="2">
    <source>
        <dbReference type="EMBL" id="GFR74834.1"/>
    </source>
</evidence>
<feature type="region of interest" description="Disordered" evidence="1">
    <location>
        <begin position="1"/>
        <end position="105"/>
    </location>
</feature>
<feature type="compositionally biased region" description="Low complexity" evidence="1">
    <location>
        <begin position="30"/>
        <end position="48"/>
    </location>
</feature>
<dbReference type="EMBL" id="BMAT01004510">
    <property type="protein sequence ID" value="GFR74834.1"/>
    <property type="molecule type" value="Genomic_DNA"/>
</dbReference>
<sequence length="280" mass="32917">MSTRPFHHRSGRRQSRGRSRHMRTTRSIDNNSNKSYTTATTTNNNISTAGRHSSTRVQYDNLHRPVIISPRHSTVEEDEEEEEEKEKEEDGHFSSYSYPDHDSPVRPLDIDAVPPIDGTEYFTYKPALEQLDTRRREYRLSPRDIVSQTQPPRSYYLSHDLELLNANTERRNRCFDNHTGIPVGNLGDGTAYTSPMKDTSGQYLFTNRGKRRYFEDDYSYPNHYNNHNNVYLEQQQRHQRPHVRPSTSAYYNQGRVEFPTRRVFSQPDLQSKDRGSDKKR</sequence>
<feature type="compositionally biased region" description="Basic residues" evidence="1">
    <location>
        <begin position="1"/>
        <end position="24"/>
    </location>
</feature>
<feature type="region of interest" description="Disordered" evidence="1">
    <location>
        <begin position="261"/>
        <end position="280"/>
    </location>
</feature>
<proteinExistence type="predicted"/>
<reference evidence="2 3" key="1">
    <citation type="journal article" date="2021" name="Elife">
        <title>Chloroplast acquisition without the gene transfer in kleptoplastic sea slugs, Plakobranchus ocellatus.</title>
        <authorList>
            <person name="Maeda T."/>
            <person name="Takahashi S."/>
            <person name="Yoshida T."/>
            <person name="Shimamura S."/>
            <person name="Takaki Y."/>
            <person name="Nagai Y."/>
            <person name="Toyoda A."/>
            <person name="Suzuki Y."/>
            <person name="Arimoto A."/>
            <person name="Ishii H."/>
            <person name="Satoh N."/>
            <person name="Nishiyama T."/>
            <person name="Hasebe M."/>
            <person name="Maruyama T."/>
            <person name="Minagawa J."/>
            <person name="Obokata J."/>
            <person name="Shigenobu S."/>
        </authorList>
    </citation>
    <scope>NUCLEOTIDE SEQUENCE [LARGE SCALE GENOMIC DNA]</scope>
</reference>
<protein>
    <submittedName>
        <fullName evidence="2">Uncharacterized protein</fullName>
    </submittedName>
</protein>
<dbReference type="Proteomes" id="UP000762676">
    <property type="component" value="Unassembled WGS sequence"/>
</dbReference>
<keyword evidence="3" id="KW-1185">Reference proteome</keyword>
<feature type="compositionally biased region" description="Basic and acidic residues" evidence="1">
    <location>
        <begin position="270"/>
        <end position="280"/>
    </location>
</feature>
<name>A0AAV4FNN5_9GAST</name>
<evidence type="ECO:0000256" key="1">
    <source>
        <dbReference type="SAM" id="MobiDB-lite"/>
    </source>
</evidence>